<gene>
    <name evidence="1" type="ORF">HNY73_008339</name>
</gene>
<evidence type="ECO:0000313" key="1">
    <source>
        <dbReference type="EMBL" id="KAF8786652.1"/>
    </source>
</evidence>
<comment type="caution">
    <text evidence="1">The sequence shown here is derived from an EMBL/GenBank/DDBJ whole genome shotgun (WGS) entry which is preliminary data.</text>
</comment>
<dbReference type="Proteomes" id="UP000807504">
    <property type="component" value="Unassembled WGS sequence"/>
</dbReference>
<protein>
    <submittedName>
        <fullName evidence="1">Uncharacterized protein</fullName>
    </submittedName>
</protein>
<dbReference type="AlphaFoldDB" id="A0A8T0F8E9"/>
<organism evidence="1 2">
    <name type="scientific">Argiope bruennichi</name>
    <name type="common">Wasp spider</name>
    <name type="synonym">Aranea bruennichi</name>
    <dbReference type="NCBI Taxonomy" id="94029"/>
    <lineage>
        <taxon>Eukaryota</taxon>
        <taxon>Metazoa</taxon>
        <taxon>Ecdysozoa</taxon>
        <taxon>Arthropoda</taxon>
        <taxon>Chelicerata</taxon>
        <taxon>Arachnida</taxon>
        <taxon>Araneae</taxon>
        <taxon>Araneomorphae</taxon>
        <taxon>Entelegynae</taxon>
        <taxon>Araneoidea</taxon>
        <taxon>Araneidae</taxon>
        <taxon>Argiope</taxon>
    </lineage>
</organism>
<accession>A0A8T0F8E9</accession>
<name>A0A8T0F8E9_ARGBR</name>
<reference evidence="1" key="1">
    <citation type="journal article" date="2020" name="bioRxiv">
        <title>Chromosome-level reference genome of the European wasp spider Argiope bruennichi: a resource for studies on range expansion and evolutionary adaptation.</title>
        <authorList>
            <person name="Sheffer M.M."/>
            <person name="Hoppe A."/>
            <person name="Krehenwinkel H."/>
            <person name="Uhl G."/>
            <person name="Kuss A.W."/>
            <person name="Jensen L."/>
            <person name="Jensen C."/>
            <person name="Gillespie R.G."/>
            <person name="Hoff K.J."/>
            <person name="Prost S."/>
        </authorList>
    </citation>
    <scope>NUCLEOTIDE SEQUENCE</scope>
</reference>
<evidence type="ECO:0000313" key="2">
    <source>
        <dbReference type="Proteomes" id="UP000807504"/>
    </source>
</evidence>
<keyword evidence="2" id="KW-1185">Reference proteome</keyword>
<reference evidence="1" key="2">
    <citation type="submission" date="2020-06" db="EMBL/GenBank/DDBJ databases">
        <authorList>
            <person name="Sheffer M."/>
        </authorList>
    </citation>
    <scope>NUCLEOTIDE SEQUENCE</scope>
</reference>
<proteinExistence type="predicted"/>
<dbReference type="EMBL" id="JABXBU010000015">
    <property type="protein sequence ID" value="KAF8786652.1"/>
    <property type="molecule type" value="Genomic_DNA"/>
</dbReference>
<sequence>MLYMKLVFSLVQVPDMNQLLFVERLLFSGIFLHHNILPLLNGHTLVEVFWTVTSFYMYRIIAFAVKEDSLVFDITVLDEWGKCFISYCLQVPVVKDCAGFLDHDPVFVQKNKGFSKPEFDRHQLF</sequence>